<comment type="caution">
    <text evidence="1">The sequence shown here is derived from an EMBL/GenBank/DDBJ whole genome shotgun (WGS) entry which is preliminary data.</text>
</comment>
<dbReference type="Proteomes" id="UP000029221">
    <property type="component" value="Unassembled WGS sequence"/>
</dbReference>
<evidence type="ECO:0000313" key="2">
    <source>
        <dbReference type="Proteomes" id="UP000029221"/>
    </source>
</evidence>
<dbReference type="RefSeq" id="WP_152557396.1">
    <property type="nucleotide sequence ID" value="NZ_BBML01000003.1"/>
</dbReference>
<dbReference type="EMBL" id="BBML01000003">
    <property type="protein sequence ID" value="GAK96834.1"/>
    <property type="molecule type" value="Genomic_DNA"/>
</dbReference>
<evidence type="ECO:0000313" key="1">
    <source>
        <dbReference type="EMBL" id="GAK96834.1"/>
    </source>
</evidence>
<keyword evidence="2" id="KW-1185">Reference proteome</keyword>
<organism evidence="1 2">
    <name type="scientific">Nonlabens tegetincola</name>
    <dbReference type="NCBI Taxonomy" id="323273"/>
    <lineage>
        <taxon>Bacteria</taxon>
        <taxon>Pseudomonadati</taxon>
        <taxon>Bacteroidota</taxon>
        <taxon>Flavobacteriia</taxon>
        <taxon>Flavobacteriales</taxon>
        <taxon>Flavobacteriaceae</taxon>
        <taxon>Nonlabens</taxon>
    </lineage>
</organism>
<reference evidence="1" key="1">
    <citation type="journal article" date="2014" name="Genome Announc.">
        <title>Draft Genome Sequences of Marine Flavobacterium Nonlabens Strains NR17, NR24, NR27, NR32, NR33, and Ara13.</title>
        <authorList>
            <person name="Nakanishi M."/>
            <person name="Meirelles P."/>
            <person name="Suzuki R."/>
            <person name="Takatani N."/>
            <person name="Mino S."/>
            <person name="Suda W."/>
            <person name="Oshima K."/>
            <person name="Hattori M."/>
            <person name="Ohkuma M."/>
            <person name="Hosokawa M."/>
            <person name="Miyashita K."/>
            <person name="Thompson F.L."/>
            <person name="Niwa A."/>
            <person name="Sawabe T."/>
            <person name="Sawabe T."/>
        </authorList>
    </citation>
    <scope>NUCLEOTIDE SEQUENCE [LARGE SCALE GENOMIC DNA]</scope>
    <source>
        <strain evidence="1">JCM 19294</strain>
    </source>
</reference>
<dbReference type="AlphaFoldDB" id="A0A090Q168"/>
<gene>
    <name evidence="1" type="ORF">JCM19294_1143</name>
</gene>
<accession>A0A090Q168</accession>
<sequence>MKVKFFPRSENIPCEVCNHRNGAVMTFSSQTDARYQSSIYAGELYAFKNNIRIGAFVTNLLSGQYNNDLAITEQTGVYRHDVYFATDTWKNPNTGVIERIPDHFDTVWSSAGEEFFNVTAGDPKLLDIRHMDKKCMI</sequence>
<name>A0A090Q168_9FLAO</name>
<proteinExistence type="predicted"/>
<protein>
    <submittedName>
        <fullName evidence="1">Uncharacterized protein</fullName>
    </submittedName>
</protein>